<sequence length="67" mass="7763">MKRLNRREKTLGTGSLEPNKLSKRIIPLDNLNTTTAMQLDYKYERSFILSSGKSYSIYSFFAALDRL</sequence>
<keyword evidence="2" id="KW-1185">Reference proteome</keyword>
<name>A0ABZ2M855_9BACT</name>
<gene>
    <name evidence="1" type="ORF">LZC94_15825</name>
</gene>
<dbReference type="EMBL" id="CP089984">
    <property type="protein sequence ID" value="WXB18693.1"/>
    <property type="molecule type" value="Genomic_DNA"/>
</dbReference>
<accession>A0ABZ2M855</accession>
<proteinExistence type="predicted"/>
<dbReference type="Proteomes" id="UP001370348">
    <property type="component" value="Chromosome"/>
</dbReference>
<organism evidence="1 2">
    <name type="scientific">Pendulispora albinea</name>
    <dbReference type="NCBI Taxonomy" id="2741071"/>
    <lineage>
        <taxon>Bacteria</taxon>
        <taxon>Pseudomonadati</taxon>
        <taxon>Myxococcota</taxon>
        <taxon>Myxococcia</taxon>
        <taxon>Myxococcales</taxon>
        <taxon>Sorangiineae</taxon>
        <taxon>Pendulisporaceae</taxon>
        <taxon>Pendulispora</taxon>
    </lineage>
</organism>
<evidence type="ECO:0000313" key="1">
    <source>
        <dbReference type="EMBL" id="WXB18693.1"/>
    </source>
</evidence>
<dbReference type="RefSeq" id="WP_394828325.1">
    <property type="nucleotide sequence ID" value="NZ_CP089984.1"/>
</dbReference>
<reference evidence="1 2" key="1">
    <citation type="submission" date="2021-12" db="EMBL/GenBank/DDBJ databases">
        <title>Discovery of the Pendulisporaceae a myxobacterial family with distinct sporulation behavior and unique specialized metabolism.</title>
        <authorList>
            <person name="Garcia R."/>
            <person name="Popoff A."/>
            <person name="Bader C.D."/>
            <person name="Loehr J."/>
            <person name="Walesch S."/>
            <person name="Walt C."/>
            <person name="Boldt J."/>
            <person name="Bunk B."/>
            <person name="Haeckl F.J.F.P.J."/>
            <person name="Gunesch A.P."/>
            <person name="Birkelbach J."/>
            <person name="Nuebel U."/>
            <person name="Pietschmann T."/>
            <person name="Bach T."/>
            <person name="Mueller R."/>
        </authorList>
    </citation>
    <scope>NUCLEOTIDE SEQUENCE [LARGE SCALE GENOMIC DNA]</scope>
    <source>
        <strain evidence="1 2">MSr11954</strain>
    </source>
</reference>
<evidence type="ECO:0000313" key="2">
    <source>
        <dbReference type="Proteomes" id="UP001370348"/>
    </source>
</evidence>
<protein>
    <submittedName>
        <fullName evidence="1">Uncharacterized protein</fullName>
    </submittedName>
</protein>